<feature type="repeat" description="TPR" evidence="1">
    <location>
        <begin position="464"/>
        <end position="497"/>
    </location>
</feature>
<evidence type="ECO:0000256" key="1">
    <source>
        <dbReference type="PROSITE-ProRule" id="PRU00339"/>
    </source>
</evidence>
<dbReference type="Pfam" id="PF13432">
    <property type="entry name" value="TPR_16"/>
    <property type="match status" value="3"/>
</dbReference>
<organism evidence="3 4">
    <name type="scientific">Algoriphagus halophilus</name>
    <dbReference type="NCBI Taxonomy" id="226505"/>
    <lineage>
        <taxon>Bacteria</taxon>
        <taxon>Pseudomonadati</taxon>
        <taxon>Bacteroidota</taxon>
        <taxon>Cytophagia</taxon>
        <taxon>Cytophagales</taxon>
        <taxon>Cyclobacteriaceae</taxon>
        <taxon>Algoriphagus</taxon>
    </lineage>
</organism>
<dbReference type="STRING" id="226505.SAMN05444394_1232"/>
<dbReference type="Pfam" id="PF13181">
    <property type="entry name" value="TPR_8"/>
    <property type="match status" value="1"/>
</dbReference>
<evidence type="ECO:0000256" key="2">
    <source>
        <dbReference type="SAM" id="SignalP"/>
    </source>
</evidence>
<evidence type="ECO:0000313" key="3">
    <source>
        <dbReference type="EMBL" id="SIN72699.1"/>
    </source>
</evidence>
<dbReference type="RefSeq" id="WP_074223909.1">
    <property type="nucleotide sequence ID" value="NZ_FSRC01000001.1"/>
</dbReference>
<dbReference type="AlphaFoldDB" id="A0A1N6DPG2"/>
<dbReference type="PANTHER" id="PTHR12558:SF13">
    <property type="entry name" value="CELL DIVISION CYCLE PROTEIN 27 HOMOLOG"/>
    <property type="match status" value="1"/>
</dbReference>
<dbReference type="OrthoDB" id="9814448at2"/>
<name>A0A1N6DPG2_9BACT</name>
<accession>A0A1N6DPG2</accession>
<dbReference type="PANTHER" id="PTHR12558">
    <property type="entry name" value="CELL DIVISION CYCLE 16,23,27"/>
    <property type="match status" value="1"/>
</dbReference>
<feature type="signal peptide" evidence="2">
    <location>
        <begin position="1"/>
        <end position="19"/>
    </location>
</feature>
<feature type="chain" id="PRO_5012748916" evidence="2">
    <location>
        <begin position="20"/>
        <end position="995"/>
    </location>
</feature>
<dbReference type="InterPro" id="IPR011990">
    <property type="entry name" value="TPR-like_helical_dom_sf"/>
</dbReference>
<dbReference type="Proteomes" id="UP000185221">
    <property type="component" value="Unassembled WGS sequence"/>
</dbReference>
<dbReference type="SUPFAM" id="SSF48452">
    <property type="entry name" value="TPR-like"/>
    <property type="match status" value="5"/>
</dbReference>
<proteinExistence type="predicted"/>
<protein>
    <submittedName>
        <fullName evidence="3">Outer membrane protein assembly factor BamD, BamD/ComL family</fullName>
    </submittedName>
</protein>
<dbReference type="PROSITE" id="PS50005">
    <property type="entry name" value="TPR"/>
    <property type="match status" value="3"/>
</dbReference>
<reference evidence="4" key="1">
    <citation type="submission" date="2016-11" db="EMBL/GenBank/DDBJ databases">
        <authorList>
            <person name="Varghese N."/>
            <person name="Submissions S."/>
        </authorList>
    </citation>
    <scope>NUCLEOTIDE SEQUENCE [LARGE SCALE GENOMIC DNA]</scope>
    <source>
        <strain evidence="4">DSM 15292</strain>
    </source>
</reference>
<dbReference type="InterPro" id="IPR019734">
    <property type="entry name" value="TPR_rpt"/>
</dbReference>
<feature type="repeat" description="TPR" evidence="1">
    <location>
        <begin position="763"/>
        <end position="795"/>
    </location>
</feature>
<evidence type="ECO:0000313" key="4">
    <source>
        <dbReference type="Proteomes" id="UP000185221"/>
    </source>
</evidence>
<feature type="repeat" description="TPR" evidence="1">
    <location>
        <begin position="543"/>
        <end position="576"/>
    </location>
</feature>
<dbReference type="Pfam" id="PF13174">
    <property type="entry name" value="TPR_6"/>
    <property type="match status" value="1"/>
</dbReference>
<dbReference type="EMBL" id="FSRC01000001">
    <property type="protein sequence ID" value="SIN72699.1"/>
    <property type="molecule type" value="Genomic_DNA"/>
</dbReference>
<keyword evidence="4" id="KW-1185">Reference proteome</keyword>
<keyword evidence="2" id="KW-0732">Signal</keyword>
<keyword evidence="1" id="KW-0802">TPR repeat</keyword>
<dbReference type="Gene3D" id="1.25.40.10">
    <property type="entry name" value="Tetratricopeptide repeat domain"/>
    <property type="match status" value="7"/>
</dbReference>
<dbReference type="SMART" id="SM00028">
    <property type="entry name" value="TPR"/>
    <property type="match status" value="14"/>
</dbReference>
<gene>
    <name evidence="3" type="ORF">SAMN05444394_1232</name>
</gene>
<sequence length="995" mass="112736">MKYYLMLLVGLGMSLDAVSQSTLYQTSPQYPLDHQTELFEKQLFSASLYDNTRLLNEDLTNEQKKSAELNRAMSALQVESPDGPGLMKSYIYDHGNHPSVTSAGLYLGDHFFYKRNYTEANESYALVNPNSLGDENRADLYFKQGFGHFQMKNYGQAAPFFDQAKVLNTSVSPDAYYYSGYIALESGDHEKAITDLHTASQDVFYSGKVPYLIAALYYNTGSYDQLISYAEPKFGTGQQLEKPEIIHLYLAEAYYAKQDYANASSHYESYISSRKGTLSREEIYKAGISLFEIQNYNRAAEYLKNSASANDELGQASSYYLGHAYLKQENYQFASTSFAAASKAEFNLQIQEDALVNYAKVNLQKGSFQAAIAALDEYLDKYPNGTHKAEMETLLSEALVNTNDYLRAIEQMDRITNKSPRIQSAYQKVAFYQAMVYFRDQRWDGAIAYLDKSLAYPVDRTIVLESHFWKGEAYSAGGELPQAIKSYEQAISLGRSTSSSYLTKSLYGLGYAFFNSQKYPQAEIHFKTYTDRLRGRDNKENYDDAMLRLGDCYYVQKRFSEAASVFQQAINESNSGIDYAYYRLAVVQNFQTRNQEALYQLDALISRYPSSLYYEDALYQKGQINMEETNYAEASRAYSDLINGKPNSPFVPYALEGRAVANFSMQNYDQTIQDYKTILDRHPNAQNAETALKGLQETLALQGRSGEFSDYLARYKGSNPSNTSVQSLEFEAAKSMYFDKNYTQASRAFESYLRNYPQSAQKADALYFLGDSYFQLGNKDQALAQFKALENEPASPQRVRAIQRIGGIELENGNFEQAIPYLQTAAENARNKIEEAEAVQGLMVANFETKKYNQAITNADRLLTLDGIIPESTPKALLTKAKAEREMNRKADAETTLMTLVNEYKTEQGAEGLYWLAYSFQEKGDVAQSNETIFDFSGPFVDFGYWYGRMFLLLADNYVTLGEDFQAKATLESIVEKSTNEEIKSMAQTKLQTLN</sequence>